<feature type="region of interest" description="Disordered" evidence="1">
    <location>
        <begin position="60"/>
        <end position="116"/>
    </location>
</feature>
<protein>
    <recommendedName>
        <fullName evidence="4">3-keto-disaccharide hydrolase domain-containing protein</fullName>
    </recommendedName>
</protein>
<evidence type="ECO:0000313" key="3">
    <source>
        <dbReference type="Proteomes" id="UP000676565"/>
    </source>
</evidence>
<keyword evidence="3" id="KW-1185">Reference proteome</keyword>
<evidence type="ECO:0000313" key="2">
    <source>
        <dbReference type="EMBL" id="MBP3957693.1"/>
    </source>
</evidence>
<comment type="caution">
    <text evidence="2">The sequence shown here is derived from an EMBL/GenBank/DDBJ whole genome shotgun (WGS) entry which is preliminary data.</text>
</comment>
<name>A0ABS5BVE7_9BACT</name>
<feature type="compositionally biased region" description="Polar residues" evidence="1">
    <location>
        <begin position="106"/>
        <end position="116"/>
    </location>
</feature>
<evidence type="ECO:0008006" key="4">
    <source>
        <dbReference type="Google" id="ProtNLM"/>
    </source>
</evidence>
<proteinExistence type="predicted"/>
<evidence type="ECO:0000256" key="1">
    <source>
        <dbReference type="SAM" id="MobiDB-lite"/>
    </source>
</evidence>
<sequence length="116" mass="12647">MPTSTTFGVAALVFLIGSSRGSAEEVIFEDNFKNGLSKKWEPIGLDKEDYRIKDGGLEMRVRNGGLGKDTPNEPHGRHRYDWQGGSEPSGLPNKFGSPHSEGRQRATATSSPTRSV</sequence>
<dbReference type="RefSeq" id="WP_210656997.1">
    <property type="nucleotide sequence ID" value="NZ_JAGKQQ010000001.1"/>
</dbReference>
<dbReference type="Proteomes" id="UP000676565">
    <property type="component" value="Unassembled WGS sequence"/>
</dbReference>
<dbReference type="EMBL" id="JAGKQQ010000001">
    <property type="protein sequence ID" value="MBP3957693.1"/>
    <property type="molecule type" value="Genomic_DNA"/>
</dbReference>
<accession>A0ABS5BVE7</accession>
<gene>
    <name evidence="2" type="ORF">J8F10_20780</name>
</gene>
<feature type="compositionally biased region" description="Basic and acidic residues" evidence="1">
    <location>
        <begin position="70"/>
        <end position="81"/>
    </location>
</feature>
<organism evidence="2 3">
    <name type="scientific">Gemmata palustris</name>
    <dbReference type="NCBI Taxonomy" id="2822762"/>
    <lineage>
        <taxon>Bacteria</taxon>
        <taxon>Pseudomonadati</taxon>
        <taxon>Planctomycetota</taxon>
        <taxon>Planctomycetia</taxon>
        <taxon>Gemmatales</taxon>
        <taxon>Gemmataceae</taxon>
        <taxon>Gemmata</taxon>
    </lineage>
</organism>
<reference evidence="2 3" key="1">
    <citation type="submission" date="2021-04" db="EMBL/GenBank/DDBJ databases">
        <authorList>
            <person name="Ivanova A."/>
        </authorList>
    </citation>
    <scope>NUCLEOTIDE SEQUENCE [LARGE SCALE GENOMIC DNA]</scope>
    <source>
        <strain evidence="2 3">G18</strain>
    </source>
</reference>